<feature type="compositionally biased region" description="Low complexity" evidence="7">
    <location>
        <begin position="850"/>
        <end position="866"/>
    </location>
</feature>
<dbReference type="SMART" id="SM00239">
    <property type="entry name" value="C2"/>
    <property type="match status" value="2"/>
</dbReference>
<dbReference type="EMBL" id="BMAT01013652">
    <property type="protein sequence ID" value="GFS17395.1"/>
    <property type="molecule type" value="Genomic_DNA"/>
</dbReference>
<dbReference type="InterPro" id="IPR001562">
    <property type="entry name" value="Znf_Btk_motif"/>
</dbReference>
<evidence type="ECO:0000256" key="1">
    <source>
        <dbReference type="ARBA" id="ARBA00022468"/>
    </source>
</evidence>
<accession>A0AAV4J529</accession>
<keyword evidence="2" id="KW-0479">Metal-binding</keyword>
<dbReference type="PANTHER" id="PTHR10194:SF144">
    <property type="entry name" value="RASGAP-ACTIVATING-LIKE PROTEIN 1"/>
    <property type="match status" value="1"/>
</dbReference>
<protein>
    <submittedName>
        <fullName evidence="11">Ras family gtpase</fullName>
    </submittedName>
</protein>
<evidence type="ECO:0000259" key="8">
    <source>
        <dbReference type="PROSITE" id="PS50003"/>
    </source>
</evidence>
<keyword evidence="5" id="KW-0862">Zinc</keyword>
<dbReference type="SUPFAM" id="SSF48350">
    <property type="entry name" value="GTPase activation domain, GAP"/>
    <property type="match status" value="1"/>
</dbReference>
<gene>
    <name evidence="11" type="ORF">ElyMa_006821200</name>
</gene>
<evidence type="ECO:0000256" key="6">
    <source>
        <dbReference type="PROSITE-ProRule" id="PRU00432"/>
    </source>
</evidence>
<dbReference type="SMART" id="SM00323">
    <property type="entry name" value="RasGAP"/>
    <property type="match status" value="1"/>
</dbReference>
<dbReference type="Pfam" id="PF00779">
    <property type="entry name" value="BTK"/>
    <property type="match status" value="1"/>
</dbReference>
<dbReference type="PROSITE" id="PS50018">
    <property type="entry name" value="RAS_GTPASE_ACTIV_2"/>
    <property type="match status" value="1"/>
</dbReference>
<dbReference type="Pfam" id="PF00616">
    <property type="entry name" value="RasGAP"/>
    <property type="match status" value="1"/>
</dbReference>
<sequence length="866" mass="98372">MYSTHTTLYLRVSEAKDLLAKDFNGKSDPYCVIKVDNVMIARTGTVYKTLDPLWGEEFILHMPSGFQMLSFYIYDADKVSGDDIIGTASVTRDYMCENRNPKGLESWLPLQKANKDLEIQGEMLLEYGIRTSEATGQSFVFVTVMEGRDLAPKDKTGYSDPYVTVTCFDETKATSKQKKTRFPEWNETLEFLLPEDTCISDLSVTVTVWDKDNFSSDDFMGQIHLNSEDVTNGTIRNWHAVARRPTPDRWARRASRVERGKIRVKLQLLEETVLPSSCYSPLIELLNDAVKNKELGQLLWDALEQDRTIELGALAMSFVRFYLSQELIFEYLDSVICRDISKTEDVNTLFRGNTLGTKSVDNFMKVLAMPYLQHVLQPTIDRIINEKKTVELDPFKVNNARRRHSLHRESEESFVNHSMEALKDYVTSIMASIVGSVTQCPQVLRRVLRNIQIRVREKWPEETHEDVPYTAVSGFIFLRFFAPAVMSPKLFALSYQHPNRKVVRTFTLLAKIVQSIGNLTPGGVQGKEPWMVVLTPLITQKITDVKKYLDSLVDVGDFSASSKYLVRQQSNETVLLQGNLYKCHYHCKRLFRPIVLKKCYFYLTRVMLGYRKTPEEDDTMVMVENICAVEKLDYGALGKSNMGQIIHRTPDENTAIIYFQAKDVNELTAWISAMRKTIKYNVCRVETFHPGVFKGDKWNCCRKEQDTAPGCSPTYHGVVLGDWQDPLDPDVDAQIIYSQIAHCKDRIRKCQHDLRMTLAENGPSPPADAISTASFASSNSSTSTTTSFISHGSGSCGQYSPSLLARNMSNASEVNEATMECLDMVSRLTDVTEQLSMSHQTFIESNPRQSIYSRSRSISSSVSEEI</sequence>
<dbReference type="Proteomes" id="UP000762676">
    <property type="component" value="Unassembled WGS sequence"/>
</dbReference>
<dbReference type="InterPro" id="IPR000008">
    <property type="entry name" value="C2_dom"/>
</dbReference>
<dbReference type="Gene3D" id="2.60.40.150">
    <property type="entry name" value="C2 domain"/>
    <property type="match status" value="2"/>
</dbReference>
<dbReference type="Gene3D" id="1.10.506.10">
    <property type="entry name" value="GTPase Activation - p120gap, domain 1"/>
    <property type="match status" value="1"/>
</dbReference>
<feature type="domain" description="Ras-GAP" evidence="10">
    <location>
        <begin position="310"/>
        <end position="518"/>
    </location>
</feature>
<keyword evidence="12" id="KW-1185">Reference proteome</keyword>
<dbReference type="InterPro" id="IPR011993">
    <property type="entry name" value="PH-like_dom_sf"/>
</dbReference>
<dbReference type="SUPFAM" id="SSF49562">
    <property type="entry name" value="C2 domain (Calcium/lipid-binding domain, CaLB)"/>
    <property type="match status" value="2"/>
</dbReference>
<evidence type="ECO:0000259" key="10">
    <source>
        <dbReference type="PROSITE" id="PS50018"/>
    </source>
</evidence>
<dbReference type="InterPro" id="IPR035892">
    <property type="entry name" value="C2_domain_sf"/>
</dbReference>
<keyword evidence="1" id="KW-0343">GTPase activation</keyword>
<feature type="domain" description="PH" evidence="8">
    <location>
        <begin position="573"/>
        <end position="679"/>
    </location>
</feature>
<evidence type="ECO:0000256" key="4">
    <source>
        <dbReference type="ARBA" id="ARBA00022771"/>
    </source>
</evidence>
<keyword evidence="4 6" id="KW-0863">Zinc-finger</keyword>
<reference evidence="11 12" key="1">
    <citation type="journal article" date="2021" name="Elife">
        <title>Chloroplast acquisition without the gene transfer in kleptoplastic sea slugs, Plakobranchus ocellatus.</title>
        <authorList>
            <person name="Maeda T."/>
            <person name="Takahashi S."/>
            <person name="Yoshida T."/>
            <person name="Shimamura S."/>
            <person name="Takaki Y."/>
            <person name="Nagai Y."/>
            <person name="Toyoda A."/>
            <person name="Suzuki Y."/>
            <person name="Arimoto A."/>
            <person name="Ishii H."/>
            <person name="Satoh N."/>
            <person name="Nishiyama T."/>
            <person name="Hasebe M."/>
            <person name="Maruyama T."/>
            <person name="Minagawa J."/>
            <person name="Obokata J."/>
            <person name="Shigenobu S."/>
        </authorList>
    </citation>
    <scope>NUCLEOTIDE SEQUENCE [LARGE SCALE GENOMIC DNA]</scope>
</reference>
<dbReference type="PROSITE" id="PS50003">
    <property type="entry name" value="PH_DOMAIN"/>
    <property type="match status" value="1"/>
</dbReference>
<dbReference type="InterPro" id="IPR001849">
    <property type="entry name" value="PH_domain"/>
</dbReference>
<organism evidence="11 12">
    <name type="scientific">Elysia marginata</name>
    <dbReference type="NCBI Taxonomy" id="1093978"/>
    <lineage>
        <taxon>Eukaryota</taxon>
        <taxon>Metazoa</taxon>
        <taxon>Spiralia</taxon>
        <taxon>Lophotrochozoa</taxon>
        <taxon>Mollusca</taxon>
        <taxon>Gastropoda</taxon>
        <taxon>Heterobranchia</taxon>
        <taxon>Euthyneura</taxon>
        <taxon>Panpulmonata</taxon>
        <taxon>Sacoglossa</taxon>
        <taxon>Placobranchoidea</taxon>
        <taxon>Plakobranchidae</taxon>
        <taxon>Elysia</taxon>
    </lineage>
</organism>
<name>A0AAV4J529_9GAST</name>
<dbReference type="GO" id="GO:0008270">
    <property type="term" value="F:zinc ion binding"/>
    <property type="evidence" value="ECO:0007669"/>
    <property type="project" value="UniProtKB-KW"/>
</dbReference>
<dbReference type="InterPro" id="IPR008936">
    <property type="entry name" value="Rho_GTPase_activation_prot"/>
</dbReference>
<dbReference type="SMART" id="SM00233">
    <property type="entry name" value="PH"/>
    <property type="match status" value="1"/>
</dbReference>
<dbReference type="Pfam" id="PF00168">
    <property type="entry name" value="C2"/>
    <property type="match status" value="2"/>
</dbReference>
<dbReference type="PROSITE" id="PS50004">
    <property type="entry name" value="C2"/>
    <property type="match status" value="2"/>
</dbReference>
<evidence type="ECO:0000256" key="2">
    <source>
        <dbReference type="ARBA" id="ARBA00022723"/>
    </source>
</evidence>
<dbReference type="AlphaFoldDB" id="A0AAV4J529"/>
<evidence type="ECO:0000256" key="3">
    <source>
        <dbReference type="ARBA" id="ARBA00022737"/>
    </source>
</evidence>
<dbReference type="InterPro" id="IPR001936">
    <property type="entry name" value="RasGAP_dom"/>
</dbReference>
<feature type="region of interest" description="Disordered" evidence="7">
    <location>
        <begin position="847"/>
        <end position="866"/>
    </location>
</feature>
<proteinExistence type="predicted"/>
<feature type="domain" description="C2" evidence="9">
    <location>
        <begin position="1"/>
        <end position="108"/>
    </location>
</feature>
<keyword evidence="3" id="KW-0677">Repeat</keyword>
<evidence type="ECO:0000256" key="7">
    <source>
        <dbReference type="SAM" id="MobiDB-lite"/>
    </source>
</evidence>
<dbReference type="SMART" id="SM00107">
    <property type="entry name" value="BTK"/>
    <property type="match status" value="1"/>
</dbReference>
<dbReference type="GO" id="GO:0035556">
    <property type="term" value="P:intracellular signal transduction"/>
    <property type="evidence" value="ECO:0007669"/>
    <property type="project" value="InterPro"/>
</dbReference>
<evidence type="ECO:0000313" key="11">
    <source>
        <dbReference type="EMBL" id="GFS17395.1"/>
    </source>
</evidence>
<evidence type="ECO:0000313" key="12">
    <source>
        <dbReference type="Proteomes" id="UP000762676"/>
    </source>
</evidence>
<dbReference type="PANTHER" id="PTHR10194">
    <property type="entry name" value="RAS GTPASE-ACTIVATING PROTEINS"/>
    <property type="match status" value="1"/>
</dbReference>
<dbReference type="GO" id="GO:0005096">
    <property type="term" value="F:GTPase activator activity"/>
    <property type="evidence" value="ECO:0007669"/>
    <property type="project" value="UniProtKB-KW"/>
</dbReference>
<evidence type="ECO:0000259" key="9">
    <source>
        <dbReference type="PROSITE" id="PS50004"/>
    </source>
</evidence>
<evidence type="ECO:0000256" key="5">
    <source>
        <dbReference type="ARBA" id="ARBA00022833"/>
    </source>
</evidence>
<comment type="caution">
    <text evidence="11">The sequence shown here is derived from an EMBL/GenBank/DDBJ whole genome shotgun (WGS) entry which is preliminary data.</text>
</comment>
<dbReference type="PROSITE" id="PS00509">
    <property type="entry name" value="RAS_GTPASE_ACTIV_1"/>
    <property type="match status" value="1"/>
</dbReference>
<dbReference type="Gene3D" id="2.30.29.30">
    <property type="entry name" value="Pleckstrin-homology domain (PH domain)/Phosphotyrosine-binding domain (PTB)"/>
    <property type="match status" value="1"/>
</dbReference>
<dbReference type="InterPro" id="IPR023152">
    <property type="entry name" value="RasGAP_CS"/>
</dbReference>
<dbReference type="SUPFAM" id="SSF50729">
    <property type="entry name" value="PH domain-like"/>
    <property type="match status" value="1"/>
</dbReference>
<dbReference type="InterPro" id="IPR039360">
    <property type="entry name" value="Ras_GTPase"/>
</dbReference>
<feature type="domain" description="C2" evidence="9">
    <location>
        <begin position="119"/>
        <end position="239"/>
    </location>
</feature>
<dbReference type="PROSITE" id="PS51113">
    <property type="entry name" value="ZF_BTK"/>
    <property type="match status" value="1"/>
</dbReference>